<name>A0AAC8TN72_9ENTR</name>
<evidence type="ECO:0000256" key="2">
    <source>
        <dbReference type="SAM" id="Phobius"/>
    </source>
</evidence>
<feature type="region of interest" description="Disordered" evidence="1">
    <location>
        <begin position="84"/>
        <end position="107"/>
    </location>
</feature>
<keyword evidence="2" id="KW-1133">Transmembrane helix</keyword>
<dbReference type="EMBL" id="CP011602">
    <property type="protein sequence ID" value="AKL13284.1"/>
    <property type="molecule type" value="Genomic_DNA"/>
</dbReference>
<sequence>MIMARTELRIGRYIIDFVPIVFLVLTAILCNQLNDSMSKSDDAMKLVSDMNRQRTVAEMRALKAEQQLANSTAQNSPGVVIITPDGKAIPSSEQPKPVNRIQREVSF</sequence>
<proteinExistence type="predicted"/>
<feature type="transmembrane region" description="Helical" evidence="2">
    <location>
        <begin position="12"/>
        <end position="29"/>
    </location>
</feature>
<evidence type="ECO:0000313" key="3">
    <source>
        <dbReference type="EMBL" id="AKL13284.1"/>
    </source>
</evidence>
<protein>
    <submittedName>
        <fullName evidence="3">Uncharacterized protein</fullName>
    </submittedName>
</protein>
<dbReference type="AlphaFoldDB" id="A0AAC8TN72"/>
<evidence type="ECO:0000256" key="1">
    <source>
        <dbReference type="SAM" id="MobiDB-lite"/>
    </source>
</evidence>
<keyword evidence="2" id="KW-0812">Transmembrane</keyword>
<dbReference type="KEGG" id="kin:AB182_19175"/>
<evidence type="ECO:0000313" key="4">
    <source>
        <dbReference type="Proteomes" id="UP000035479"/>
    </source>
</evidence>
<accession>A0AAC8TN72</accession>
<keyword evidence="2" id="KW-0472">Membrane</keyword>
<dbReference type="Proteomes" id="UP000035479">
    <property type="component" value="Chromosome"/>
</dbReference>
<reference evidence="3 4" key="1">
    <citation type="submission" date="2015-06" db="EMBL/GenBank/DDBJ databases">
        <title>Rapid spread of a carbapenem resistance gene driven by multiple levels of genetic mobility.</title>
        <authorList>
            <person name="Sheppard A.E."/>
            <person name="Stoesser N."/>
            <person name="Wilson D."/>
            <person name="Sebra R."/>
            <person name="Kasarskis A."/>
            <person name="Anson L."/>
            <person name="Giess A."/>
            <person name="Pankhurst L."/>
            <person name="Vaughan A."/>
            <person name="Grim C.J."/>
            <person name="Cox H."/>
            <person name="Yeh A."/>
            <person name="Sifri C.D."/>
            <person name="Walker S."/>
            <person name="Peto T.E."/>
            <person name="Crook D.W."/>
            <person name="Mathers A.J."/>
        </authorList>
    </citation>
    <scope>NUCLEOTIDE SEQUENCE [LARGE SCALE GENOMIC DNA]</scope>
    <source>
        <strain evidence="3 4">CAV1151</strain>
    </source>
</reference>
<organism evidence="3 4">
    <name type="scientific">Phytobacter ursingii</name>
    <dbReference type="NCBI Taxonomy" id="1972431"/>
    <lineage>
        <taxon>Bacteria</taxon>
        <taxon>Pseudomonadati</taxon>
        <taxon>Pseudomonadota</taxon>
        <taxon>Gammaproteobacteria</taxon>
        <taxon>Enterobacterales</taxon>
        <taxon>Enterobacteriaceae</taxon>
        <taxon>Phytobacter</taxon>
    </lineage>
</organism>
<gene>
    <name evidence="3" type="ORF">AB182_19175</name>
</gene>